<feature type="transmembrane region" description="Helical" evidence="6">
    <location>
        <begin position="437"/>
        <end position="455"/>
    </location>
</feature>
<evidence type="ECO:0000313" key="8">
    <source>
        <dbReference type="Proteomes" id="UP000256328"/>
    </source>
</evidence>
<dbReference type="PANTHER" id="PTHR30618:SF0">
    <property type="entry name" value="PURINE-URACIL PERMEASE NCS1"/>
    <property type="match status" value="1"/>
</dbReference>
<dbReference type="InterPro" id="IPR045225">
    <property type="entry name" value="Uracil/uridine/allantoin_perm"/>
</dbReference>
<feature type="transmembrane region" description="Helical" evidence="6">
    <location>
        <begin position="108"/>
        <end position="126"/>
    </location>
</feature>
<evidence type="ECO:0000256" key="6">
    <source>
        <dbReference type="SAM" id="Phobius"/>
    </source>
</evidence>
<keyword evidence="8" id="KW-1185">Reference proteome</keyword>
<feature type="transmembrane region" description="Helical" evidence="6">
    <location>
        <begin position="174"/>
        <end position="190"/>
    </location>
</feature>
<dbReference type="EMBL" id="PDLN01000023">
    <property type="protein sequence ID" value="RDW57375.1"/>
    <property type="molecule type" value="Genomic_DNA"/>
</dbReference>
<dbReference type="Proteomes" id="UP000256328">
    <property type="component" value="Unassembled WGS sequence"/>
</dbReference>
<feature type="transmembrane region" description="Helical" evidence="6">
    <location>
        <begin position="517"/>
        <end position="536"/>
    </location>
</feature>
<dbReference type="GO" id="GO:0005886">
    <property type="term" value="C:plasma membrane"/>
    <property type="evidence" value="ECO:0007669"/>
    <property type="project" value="TreeGrafter"/>
</dbReference>
<evidence type="ECO:0000313" key="7">
    <source>
        <dbReference type="EMBL" id="RDW57375.1"/>
    </source>
</evidence>
<feature type="transmembrane region" description="Helical" evidence="6">
    <location>
        <begin position="78"/>
        <end position="102"/>
    </location>
</feature>
<feature type="transmembrane region" description="Helical" evidence="6">
    <location>
        <begin position="409"/>
        <end position="431"/>
    </location>
</feature>
<comment type="similarity">
    <text evidence="2">Belongs to the purine-cytosine permease (2.A.39) family.</text>
</comment>
<keyword evidence="4 6" id="KW-1133">Transmembrane helix</keyword>
<evidence type="ECO:0000256" key="1">
    <source>
        <dbReference type="ARBA" id="ARBA00004141"/>
    </source>
</evidence>
<protein>
    <recommendedName>
        <fullName evidence="9">Uracil permease</fullName>
    </recommendedName>
</protein>
<comment type="subcellular location">
    <subcellularLocation>
        <location evidence="1">Membrane</location>
        <topology evidence="1">Multi-pass membrane protein</topology>
    </subcellularLocation>
</comment>
<feature type="transmembrane region" description="Helical" evidence="6">
    <location>
        <begin position="313"/>
        <end position="334"/>
    </location>
</feature>
<dbReference type="Pfam" id="PF02133">
    <property type="entry name" value="Transp_cyt_pur"/>
    <property type="match status" value="1"/>
</dbReference>
<feature type="transmembrane region" description="Helical" evidence="6">
    <location>
        <begin position="365"/>
        <end position="388"/>
    </location>
</feature>
<comment type="caution">
    <text evidence="7">The sequence shown here is derived from an EMBL/GenBank/DDBJ whole genome shotgun (WGS) entry which is preliminary data.</text>
</comment>
<feature type="transmembrane region" description="Helical" evidence="6">
    <location>
        <begin position="228"/>
        <end position="252"/>
    </location>
</feature>
<evidence type="ECO:0000256" key="4">
    <source>
        <dbReference type="ARBA" id="ARBA00022989"/>
    </source>
</evidence>
<dbReference type="GO" id="GO:0015205">
    <property type="term" value="F:nucleobase transmembrane transporter activity"/>
    <property type="evidence" value="ECO:0007669"/>
    <property type="project" value="TreeGrafter"/>
</dbReference>
<dbReference type="AlphaFoldDB" id="A0A3D8Q692"/>
<organism evidence="7 8">
    <name type="scientific">Coleophoma crateriformis</name>
    <dbReference type="NCBI Taxonomy" id="565419"/>
    <lineage>
        <taxon>Eukaryota</taxon>
        <taxon>Fungi</taxon>
        <taxon>Dikarya</taxon>
        <taxon>Ascomycota</taxon>
        <taxon>Pezizomycotina</taxon>
        <taxon>Leotiomycetes</taxon>
        <taxon>Helotiales</taxon>
        <taxon>Dermateaceae</taxon>
        <taxon>Coleophoma</taxon>
    </lineage>
</organism>
<dbReference type="Gene3D" id="1.10.4160.10">
    <property type="entry name" value="Hydantoin permease"/>
    <property type="match status" value="1"/>
</dbReference>
<keyword evidence="3 6" id="KW-0812">Transmembrane</keyword>
<dbReference type="OrthoDB" id="2018619at2759"/>
<name>A0A3D8Q692_9HELO</name>
<evidence type="ECO:0008006" key="9">
    <source>
        <dbReference type="Google" id="ProtNLM"/>
    </source>
</evidence>
<proteinExistence type="inferred from homology"/>
<evidence type="ECO:0000256" key="3">
    <source>
        <dbReference type="ARBA" id="ARBA00022692"/>
    </source>
</evidence>
<reference evidence="7 8" key="1">
    <citation type="journal article" date="2018" name="IMA Fungus">
        <title>IMA Genome-F 9: Draft genome sequence of Annulohypoxylon stygium, Aspergillus mulundensis, Berkeleyomyces basicola (syn. Thielaviopsis basicola), Ceratocystis smalleyi, two Cercospora beticola strains, Coleophoma cylindrospora, Fusarium fracticaudum, Phialophora cf. hyalina, and Morchella septimelata.</title>
        <authorList>
            <person name="Wingfield B.D."/>
            <person name="Bills G.F."/>
            <person name="Dong Y."/>
            <person name="Huang W."/>
            <person name="Nel W.J."/>
            <person name="Swalarsk-Parry B.S."/>
            <person name="Vaghefi N."/>
            <person name="Wilken P.M."/>
            <person name="An Z."/>
            <person name="de Beer Z.W."/>
            <person name="De Vos L."/>
            <person name="Chen L."/>
            <person name="Duong T.A."/>
            <person name="Gao Y."/>
            <person name="Hammerbacher A."/>
            <person name="Kikkert J.R."/>
            <person name="Li Y."/>
            <person name="Li H."/>
            <person name="Li K."/>
            <person name="Li Q."/>
            <person name="Liu X."/>
            <person name="Ma X."/>
            <person name="Naidoo K."/>
            <person name="Pethybridge S.J."/>
            <person name="Sun J."/>
            <person name="Steenkamp E.T."/>
            <person name="van der Nest M.A."/>
            <person name="van Wyk S."/>
            <person name="Wingfield M.J."/>
            <person name="Xiong C."/>
            <person name="Yue Q."/>
            <person name="Zhang X."/>
        </authorList>
    </citation>
    <scope>NUCLEOTIDE SEQUENCE [LARGE SCALE GENOMIC DNA]</scope>
    <source>
        <strain evidence="7 8">BP5796</strain>
    </source>
</reference>
<sequence>MLRLSGASAKAKAKVQHVREGVREAVSSPQAFLRAIETKKAATLRGQEDERSFWRNEDLDLSPPEDWTWTWKNYAMFWWSYGFSSGVWTIGSSLISIGLNYWQGGGNPAIICVFISHLLGAIGMAMHSRSGAVYHFGFPVASRITWGMWGSFFPVFVRTLVGTVWIGLNNVESGYFVAIVLRCIFGDSYYKMHNPIPASSSITLQNFIGLIIYMVCTLPLLWVPVPKIRVLFTIKSFVVPPIVIGLFIFCMLQNKAGGGPVISNGVSLSGARLAWAMLSGINSTMGKTASNVVNQPDLARYARRRNAPMWSQLLALPIGNTACAVLGIFATSAVKNAWSLKTAIWNPWDLCHAVLTRYWNAGSRVGIAIVAIGWAFSLTASNIGVNVIPWGADISIYFPRFINIRRGMYLSYAACLVFLPWKILASATTFLRFLGGYTIFLGPFVGIFLTDYLVVRKGNIYTEDLFSSSKTGRYWYTYGIHWRAVVAYIVAVVIPIPGFVSLWGYTLASGALKLYDLGWILTCIVSSIVYFALSFVGTMAEEERKMAFEELAGPEIDRKVLLEGMDIETGSIEKAYTTPNKVD</sequence>
<keyword evidence="5 6" id="KW-0472">Membrane</keyword>
<feature type="transmembrane region" description="Helical" evidence="6">
    <location>
        <begin position="202"/>
        <end position="222"/>
    </location>
</feature>
<dbReference type="InterPro" id="IPR001248">
    <property type="entry name" value="Pur-cyt_permease"/>
</dbReference>
<gene>
    <name evidence="7" type="ORF">BP5796_12825</name>
</gene>
<evidence type="ECO:0000256" key="2">
    <source>
        <dbReference type="ARBA" id="ARBA00008974"/>
    </source>
</evidence>
<feature type="transmembrane region" description="Helical" evidence="6">
    <location>
        <begin position="475"/>
        <end position="497"/>
    </location>
</feature>
<dbReference type="PANTHER" id="PTHR30618">
    <property type="entry name" value="NCS1 FAMILY PURINE/PYRIMIDINE TRANSPORTER"/>
    <property type="match status" value="1"/>
</dbReference>
<evidence type="ECO:0000256" key="5">
    <source>
        <dbReference type="ARBA" id="ARBA00023136"/>
    </source>
</evidence>
<accession>A0A3D8Q692</accession>